<comment type="caution">
    <text evidence="2">The sequence shown here is derived from an EMBL/GenBank/DDBJ whole genome shotgun (WGS) entry which is preliminary data.</text>
</comment>
<evidence type="ECO:0000313" key="2">
    <source>
        <dbReference type="EMBL" id="RWT73728.1"/>
    </source>
</evidence>
<name>A0AB37VCU0_ENTCL</name>
<organism evidence="2 3">
    <name type="scientific">Enterobacter cloacae</name>
    <dbReference type="NCBI Taxonomy" id="550"/>
    <lineage>
        <taxon>Bacteria</taxon>
        <taxon>Pseudomonadati</taxon>
        <taxon>Pseudomonadota</taxon>
        <taxon>Gammaproteobacteria</taxon>
        <taxon>Enterobacterales</taxon>
        <taxon>Enterobacteriaceae</taxon>
        <taxon>Enterobacter</taxon>
        <taxon>Enterobacter cloacae complex</taxon>
    </lineage>
</organism>
<dbReference type="Proteomes" id="UP000289016">
    <property type="component" value="Unassembled WGS sequence"/>
</dbReference>
<dbReference type="InterPro" id="IPR009253">
    <property type="entry name" value="DUF905"/>
</dbReference>
<gene>
    <name evidence="2" type="ORF">DN595_23200</name>
</gene>
<dbReference type="EMBL" id="QKPI01000081">
    <property type="protein sequence ID" value="RWT73728.1"/>
    <property type="molecule type" value="Genomic_DNA"/>
</dbReference>
<dbReference type="AlphaFoldDB" id="A0AB37VCU0"/>
<evidence type="ECO:0000313" key="3">
    <source>
        <dbReference type="Proteomes" id="UP000289016"/>
    </source>
</evidence>
<dbReference type="Pfam" id="PF06006">
    <property type="entry name" value="DUF905"/>
    <property type="match status" value="1"/>
</dbReference>
<dbReference type="SUPFAM" id="SSF54786">
    <property type="entry name" value="YcfA/nrd intein domain"/>
    <property type="match status" value="1"/>
</dbReference>
<reference evidence="2 3" key="1">
    <citation type="submission" date="2018-06" db="EMBL/GenBank/DDBJ databases">
        <title>Carbapenemase-producing Enterobacteriaceae present in wastewater treatment plant effluent and nearby surface waters in the US.</title>
        <authorList>
            <person name="Mathys D.A."/>
            <person name="Mollenkopf D.F."/>
            <person name="Feicht S.M."/>
            <person name="Adams R.J."/>
            <person name="Albers A.L."/>
            <person name="Grooters S.V."/>
            <person name="Stuever D.M."/>
            <person name="Daniels J.B."/>
            <person name="Wittum T.E."/>
        </authorList>
    </citation>
    <scope>NUCLEOTIDE SEQUENCE [LARGE SCALE GENOMIC DNA]</scope>
    <source>
        <strain evidence="2 3">GEO_23_Down_A</strain>
    </source>
</reference>
<dbReference type="Gene3D" id="3.30.160.130">
    <property type="entry name" value="ykff protein like domains"/>
    <property type="match status" value="1"/>
</dbReference>
<evidence type="ECO:0000256" key="1">
    <source>
        <dbReference type="ARBA" id="ARBA00007059"/>
    </source>
</evidence>
<comment type="similarity">
    <text evidence="1">Belongs to the UPF0401 family.</text>
</comment>
<sequence length="111" mass="12726">MSKSLKDFLNQPELQRAPTAEELELAALLNANAVSPVIATPVLPDGEFTRQDAYRVVAFYTNVFIEDDQGTHFRLVVRREGEMIWRAWNFEAGAGYWLNRYISGYGTRKQQ</sequence>
<accession>A0AB37VCU0</accession>
<dbReference type="InterPro" id="IPR038612">
    <property type="entry name" value="YkfF-like_sf"/>
</dbReference>
<proteinExistence type="inferred from homology"/>
<protein>
    <submittedName>
        <fullName evidence="2">DUF905 domain-containing protein</fullName>
    </submittedName>
</protein>